<sequence length="146" mass="16847">MAKLRLKDFVEFTNTDGKLIKAVKRQTGRDWSDFQDLLRNVAACSSGAAGGFCGFIYYSETVAFWRRNRTIITERLNDLAFSLGENTLQMVMNFGGIKDGDFSEDEVGRALYGRYNSDLDWIYNTFAWFALEEVANWYSDFEYENS</sequence>
<gene>
    <name evidence="2" type="ORF">HMPREF2132_11035</name>
</gene>
<comment type="caution">
    <text evidence="2">The sequence shown here is derived from an EMBL/GenBank/DDBJ whole genome shotgun (WGS) entry which is preliminary data.</text>
</comment>
<dbReference type="AlphaFoldDB" id="A0AAW3FC42"/>
<proteinExistence type="predicted"/>
<dbReference type="InterPro" id="IPR055646">
    <property type="entry name" value="DUF7222"/>
</dbReference>
<dbReference type="EMBL" id="JRNJ01000104">
    <property type="protein sequence ID" value="KGF24825.1"/>
    <property type="molecule type" value="Genomic_DNA"/>
</dbReference>
<evidence type="ECO:0000313" key="2">
    <source>
        <dbReference type="EMBL" id="KGF24825.1"/>
    </source>
</evidence>
<feature type="domain" description="DUF7222" evidence="1">
    <location>
        <begin position="32"/>
        <end position="137"/>
    </location>
</feature>
<dbReference type="Pfam" id="PF23864">
    <property type="entry name" value="DUF7222"/>
    <property type="match status" value="1"/>
</dbReference>
<dbReference type="RefSeq" id="WP_036870987.1">
    <property type="nucleotide sequence ID" value="NZ_JRNJ01000104.1"/>
</dbReference>
<organism evidence="2 3">
    <name type="scientific">Prevotella histicola JCM 15637 = DNF00424</name>
    <dbReference type="NCBI Taxonomy" id="1236504"/>
    <lineage>
        <taxon>Bacteria</taxon>
        <taxon>Pseudomonadati</taxon>
        <taxon>Bacteroidota</taxon>
        <taxon>Bacteroidia</taxon>
        <taxon>Bacteroidales</taxon>
        <taxon>Prevotellaceae</taxon>
        <taxon>Prevotella</taxon>
    </lineage>
</organism>
<protein>
    <recommendedName>
        <fullName evidence="1">DUF7222 domain-containing protein</fullName>
    </recommendedName>
</protein>
<accession>A0AAW3FC42</accession>
<evidence type="ECO:0000313" key="3">
    <source>
        <dbReference type="Proteomes" id="UP000029533"/>
    </source>
</evidence>
<evidence type="ECO:0000259" key="1">
    <source>
        <dbReference type="Pfam" id="PF23864"/>
    </source>
</evidence>
<reference evidence="2 3" key="1">
    <citation type="submission" date="2014-07" db="EMBL/GenBank/DDBJ databases">
        <authorList>
            <person name="McCorrison J."/>
            <person name="Sanka R."/>
            <person name="Torralba M."/>
            <person name="Gillis M."/>
            <person name="Haft D.H."/>
            <person name="Methe B."/>
            <person name="Sutton G."/>
            <person name="Nelson K.E."/>
        </authorList>
    </citation>
    <scope>NUCLEOTIDE SEQUENCE [LARGE SCALE GENOMIC DNA]</scope>
    <source>
        <strain evidence="2 3">DNF00424</strain>
    </source>
</reference>
<dbReference type="Proteomes" id="UP000029533">
    <property type="component" value="Unassembled WGS sequence"/>
</dbReference>
<name>A0AAW3FC42_9BACT</name>